<sequence>MDRQEKLFKEDNSFQPLSYRMRPRSFDEFLGAEEIIGEGSFLRRTVQKGYLPSLIIFGPPGSGKTTLSILLAKEINADFIELNAAIIGVQDLKEALQKAQRNIELYKKKTVLFLDEIHHFNKLQQDVLLPFVEKGIIILIGATTENPLFALNTTLLSRCRIIELKPLTDDKLRILIDRAIKDRERGLGGKNIVISQDAVDEIVRFANGDARIALNTLEIASFVAKADEDGKVLIDASVVREVIGKRVIRYDQKGDEHYHTISAFIKSIRGSDPDAALYYLAKMLLAGEDPRFIARRLIIHAAEDIGMADPLALLIAQSAYYAVDVVGMPEARIPLAEATIYLATAPKSNSVISSIEKAMNYIQEKGVSEIPKHLWGSSPDYLYPHDFPEHFVIQRYLPYDVNEVFYNPTEQGKEKIIKERIKKLWKERYGR</sequence>
<evidence type="ECO:0000313" key="8">
    <source>
        <dbReference type="EMBL" id="HFX14255.1"/>
    </source>
</evidence>
<dbReference type="GO" id="GO:0000731">
    <property type="term" value="P:DNA synthesis involved in DNA repair"/>
    <property type="evidence" value="ECO:0007669"/>
    <property type="project" value="TreeGrafter"/>
</dbReference>
<feature type="domain" description="AAA+ ATPase" evidence="7">
    <location>
        <begin position="50"/>
        <end position="167"/>
    </location>
</feature>
<dbReference type="PANTHER" id="PTHR13779">
    <property type="entry name" value="WERNER HELICASE-INTERACTING PROTEIN 1 FAMILY MEMBER"/>
    <property type="match status" value="1"/>
</dbReference>
<dbReference type="GO" id="GO:0017116">
    <property type="term" value="F:single-stranded DNA helicase activity"/>
    <property type="evidence" value="ECO:0007669"/>
    <property type="project" value="TreeGrafter"/>
</dbReference>
<dbReference type="InterPro" id="IPR027417">
    <property type="entry name" value="P-loop_NTPase"/>
</dbReference>
<dbReference type="PANTHER" id="PTHR13779:SF7">
    <property type="entry name" value="ATPASE WRNIP1"/>
    <property type="match status" value="1"/>
</dbReference>
<dbReference type="GO" id="GO:0008047">
    <property type="term" value="F:enzyme activator activity"/>
    <property type="evidence" value="ECO:0007669"/>
    <property type="project" value="TreeGrafter"/>
</dbReference>
<keyword evidence="5" id="KW-0067">ATP-binding</keyword>
<comment type="caution">
    <text evidence="8">The sequence shown here is derived from an EMBL/GenBank/DDBJ whole genome shotgun (WGS) entry which is preliminary data.</text>
</comment>
<reference evidence="8" key="1">
    <citation type="journal article" date="2020" name="mSystems">
        <title>Genome- and Community-Level Interaction Insights into Carbon Utilization and Element Cycling Functions of Hydrothermarchaeota in Hydrothermal Sediment.</title>
        <authorList>
            <person name="Zhou Z."/>
            <person name="Liu Y."/>
            <person name="Xu W."/>
            <person name="Pan J."/>
            <person name="Luo Z.H."/>
            <person name="Li M."/>
        </authorList>
    </citation>
    <scope>NUCLEOTIDE SEQUENCE [LARGE SCALE GENOMIC DNA]</scope>
    <source>
        <strain evidence="8">SpSt-81</strain>
    </source>
</reference>
<dbReference type="FunFam" id="3.40.50.300:FF:004666">
    <property type="entry name" value="AAA ATPase central domain protein"/>
    <property type="match status" value="1"/>
</dbReference>
<gene>
    <name evidence="8" type="ORF">ENW00_08985</name>
</gene>
<dbReference type="InterPro" id="IPR051314">
    <property type="entry name" value="AAA_ATPase_RarA/MGS1/WRNIP1"/>
</dbReference>
<dbReference type="CDD" id="cd00009">
    <property type="entry name" value="AAA"/>
    <property type="match status" value="1"/>
</dbReference>
<dbReference type="GO" id="GO:0003677">
    <property type="term" value="F:DNA binding"/>
    <property type="evidence" value="ECO:0007669"/>
    <property type="project" value="InterPro"/>
</dbReference>
<feature type="coiled-coil region" evidence="6">
    <location>
        <begin position="82"/>
        <end position="109"/>
    </location>
</feature>
<dbReference type="GO" id="GO:0016887">
    <property type="term" value="F:ATP hydrolysis activity"/>
    <property type="evidence" value="ECO:0007669"/>
    <property type="project" value="InterPro"/>
</dbReference>
<evidence type="ECO:0000256" key="2">
    <source>
        <dbReference type="ARBA" id="ARBA00008959"/>
    </source>
</evidence>
<dbReference type="GO" id="GO:0005524">
    <property type="term" value="F:ATP binding"/>
    <property type="evidence" value="ECO:0007669"/>
    <property type="project" value="UniProtKB-KW"/>
</dbReference>
<comment type="similarity">
    <text evidence="2">Belongs to the AAA ATPase family. RarA/MGS1/WRNIP1 subfamily.</text>
</comment>
<dbReference type="InterPro" id="IPR021886">
    <property type="entry name" value="MgsA_C"/>
</dbReference>
<dbReference type="Pfam" id="PF16193">
    <property type="entry name" value="AAA_assoc_2"/>
    <property type="match status" value="1"/>
</dbReference>
<dbReference type="Gene3D" id="1.10.3710.10">
    <property type="entry name" value="DNA polymerase III clamp loader subunits, C-terminal domain"/>
    <property type="match status" value="1"/>
</dbReference>
<dbReference type="Gene3D" id="1.10.8.60">
    <property type="match status" value="1"/>
</dbReference>
<organism evidence="8">
    <name type="scientific">Dictyoglomus thermophilum</name>
    <dbReference type="NCBI Taxonomy" id="14"/>
    <lineage>
        <taxon>Bacteria</taxon>
        <taxon>Pseudomonadati</taxon>
        <taxon>Dictyoglomota</taxon>
        <taxon>Dictyoglomia</taxon>
        <taxon>Dictyoglomales</taxon>
        <taxon>Dictyoglomaceae</taxon>
        <taxon>Dictyoglomus</taxon>
    </lineage>
</organism>
<evidence type="ECO:0000256" key="3">
    <source>
        <dbReference type="ARBA" id="ARBA00020776"/>
    </source>
</evidence>
<dbReference type="EMBL" id="DTIN01000040">
    <property type="protein sequence ID" value="HFX14255.1"/>
    <property type="molecule type" value="Genomic_DNA"/>
</dbReference>
<dbReference type="SMART" id="SM00382">
    <property type="entry name" value="AAA"/>
    <property type="match status" value="1"/>
</dbReference>
<dbReference type="Gene3D" id="3.40.50.300">
    <property type="entry name" value="P-loop containing nucleotide triphosphate hydrolases"/>
    <property type="match status" value="1"/>
</dbReference>
<dbReference type="Pfam" id="PF00004">
    <property type="entry name" value="AAA"/>
    <property type="match status" value="1"/>
</dbReference>
<name>A0A7C3MLA9_DICTH</name>
<dbReference type="SUPFAM" id="SSF52540">
    <property type="entry name" value="P-loop containing nucleoside triphosphate hydrolases"/>
    <property type="match status" value="1"/>
</dbReference>
<dbReference type="SUPFAM" id="SSF48019">
    <property type="entry name" value="post-AAA+ oligomerization domain-like"/>
    <property type="match status" value="1"/>
</dbReference>
<evidence type="ECO:0000256" key="4">
    <source>
        <dbReference type="ARBA" id="ARBA00022741"/>
    </source>
</evidence>
<dbReference type="InterPro" id="IPR032423">
    <property type="entry name" value="AAA_assoc_2"/>
</dbReference>
<dbReference type="FunFam" id="1.20.272.10:FF:000001">
    <property type="entry name" value="Putative AAA family ATPase"/>
    <property type="match status" value="1"/>
</dbReference>
<proteinExistence type="inferred from homology"/>
<dbReference type="InterPro" id="IPR003593">
    <property type="entry name" value="AAA+_ATPase"/>
</dbReference>
<evidence type="ECO:0000256" key="5">
    <source>
        <dbReference type="ARBA" id="ARBA00022840"/>
    </source>
</evidence>
<keyword evidence="4" id="KW-0547">Nucleotide-binding</keyword>
<evidence type="ECO:0000259" key="7">
    <source>
        <dbReference type="SMART" id="SM00382"/>
    </source>
</evidence>
<evidence type="ECO:0000256" key="1">
    <source>
        <dbReference type="ARBA" id="ARBA00002393"/>
    </source>
</evidence>
<accession>A0A7C3MLA9</accession>
<dbReference type="CDD" id="cd18139">
    <property type="entry name" value="HLD_clamp_RarA"/>
    <property type="match status" value="1"/>
</dbReference>
<dbReference type="GO" id="GO:0006261">
    <property type="term" value="P:DNA-templated DNA replication"/>
    <property type="evidence" value="ECO:0007669"/>
    <property type="project" value="TreeGrafter"/>
</dbReference>
<dbReference type="InterPro" id="IPR008921">
    <property type="entry name" value="DNA_pol3_clamp-load_cplx_C"/>
</dbReference>
<comment type="function">
    <text evidence="1">DNA-dependent ATPase that plays important roles in cellular responses to stalled DNA replication processes.</text>
</comment>
<dbReference type="Pfam" id="PF12002">
    <property type="entry name" value="MgsA_C"/>
    <property type="match status" value="1"/>
</dbReference>
<dbReference type="InterPro" id="IPR003959">
    <property type="entry name" value="ATPase_AAA_core"/>
</dbReference>
<dbReference type="Gene3D" id="1.20.272.10">
    <property type="match status" value="1"/>
</dbReference>
<keyword evidence="6" id="KW-0175">Coiled coil</keyword>
<dbReference type="AlphaFoldDB" id="A0A7C3MLA9"/>
<protein>
    <recommendedName>
        <fullName evidence="3">Replication-associated recombination protein A</fullName>
    </recommendedName>
</protein>
<dbReference type="FunFam" id="1.10.8.60:FF:000029">
    <property type="entry name" value="Replication-associated recombination protein A"/>
    <property type="match status" value="1"/>
</dbReference>
<evidence type="ECO:0000256" key="6">
    <source>
        <dbReference type="SAM" id="Coils"/>
    </source>
</evidence>